<evidence type="ECO:0000259" key="11">
    <source>
        <dbReference type="PROSITE" id="PS50113"/>
    </source>
</evidence>
<keyword evidence="13" id="KW-1185">Reference proteome</keyword>
<evidence type="ECO:0000256" key="4">
    <source>
        <dbReference type="ARBA" id="ARBA00022679"/>
    </source>
</evidence>
<dbReference type="InterPro" id="IPR003018">
    <property type="entry name" value="GAF"/>
</dbReference>
<dbReference type="Proteomes" id="UP000662572">
    <property type="component" value="Unassembled WGS sequence"/>
</dbReference>
<evidence type="ECO:0000256" key="7">
    <source>
        <dbReference type="PROSITE-ProRule" id="PRU00169"/>
    </source>
</evidence>
<dbReference type="Gene3D" id="3.40.50.2300">
    <property type="match status" value="2"/>
</dbReference>
<dbReference type="PANTHER" id="PTHR43047">
    <property type="entry name" value="TWO-COMPONENT HISTIDINE PROTEIN KINASE"/>
    <property type="match status" value="1"/>
</dbReference>
<feature type="domain" description="Response regulatory" evidence="9">
    <location>
        <begin position="633"/>
        <end position="748"/>
    </location>
</feature>
<dbReference type="InterPro" id="IPR001610">
    <property type="entry name" value="PAC"/>
</dbReference>
<dbReference type="InterPro" id="IPR000700">
    <property type="entry name" value="PAS-assoc_C"/>
</dbReference>
<dbReference type="NCBIfam" id="TIGR00229">
    <property type="entry name" value="sensory_box"/>
    <property type="match status" value="1"/>
</dbReference>
<evidence type="ECO:0000256" key="6">
    <source>
        <dbReference type="ARBA" id="ARBA00023012"/>
    </source>
</evidence>
<dbReference type="Gene3D" id="1.10.287.130">
    <property type="match status" value="2"/>
</dbReference>
<evidence type="ECO:0000256" key="5">
    <source>
        <dbReference type="ARBA" id="ARBA00022777"/>
    </source>
</evidence>
<dbReference type="FunFam" id="3.30.450.20:FF:000099">
    <property type="entry name" value="Sensory box sensor histidine kinase"/>
    <property type="match status" value="1"/>
</dbReference>
<dbReference type="InterPro" id="IPR004358">
    <property type="entry name" value="Sig_transdc_His_kin-like_C"/>
</dbReference>
<feature type="modified residue" description="4-aspartylphosphate" evidence="7">
    <location>
        <position position="681"/>
    </location>
</feature>
<dbReference type="Gene3D" id="3.30.450.20">
    <property type="entry name" value="PAS domain"/>
    <property type="match status" value="3"/>
</dbReference>
<dbReference type="Pfam" id="PF08447">
    <property type="entry name" value="PAS_3"/>
    <property type="match status" value="1"/>
</dbReference>
<feature type="modified residue" description="4-aspartylphosphate" evidence="7">
    <location>
        <position position="1310"/>
    </location>
</feature>
<proteinExistence type="predicted"/>
<dbReference type="InterPro" id="IPR005467">
    <property type="entry name" value="His_kinase_dom"/>
</dbReference>
<dbReference type="Pfam" id="PF00512">
    <property type="entry name" value="HisKA"/>
    <property type="match status" value="2"/>
</dbReference>
<keyword evidence="4" id="KW-0808">Transferase</keyword>
<dbReference type="SMART" id="SM00086">
    <property type="entry name" value="PAC"/>
    <property type="match status" value="2"/>
</dbReference>
<reference evidence="12" key="2">
    <citation type="submission" date="2020-09" db="EMBL/GenBank/DDBJ databases">
        <authorList>
            <person name="Sun Q."/>
            <person name="Kim S."/>
        </authorList>
    </citation>
    <scope>NUCLEOTIDE SEQUENCE</scope>
    <source>
        <strain evidence="12">KCTC 32296</strain>
    </source>
</reference>
<feature type="domain" description="Histidine kinase" evidence="8">
    <location>
        <begin position="351"/>
        <end position="567"/>
    </location>
</feature>
<dbReference type="PROSITE" id="PS50112">
    <property type="entry name" value="PAS"/>
    <property type="match status" value="1"/>
</dbReference>
<protein>
    <recommendedName>
        <fullName evidence="2">histidine kinase</fullName>
        <ecNumber evidence="2">2.7.13.3</ecNumber>
    </recommendedName>
</protein>
<dbReference type="CDD" id="cd00082">
    <property type="entry name" value="HisKA"/>
    <property type="match status" value="2"/>
</dbReference>
<dbReference type="PROSITE" id="PS50113">
    <property type="entry name" value="PAC"/>
    <property type="match status" value="1"/>
</dbReference>
<dbReference type="SUPFAM" id="SSF55874">
    <property type="entry name" value="ATPase domain of HSP90 chaperone/DNA topoisomerase II/histidine kinase"/>
    <property type="match status" value="2"/>
</dbReference>
<sequence length="1385" mass="153489">MDQGRHDGKVSLSAAPDFLKGEAELARLMRAHDWDNTPVGPLELWPRSLKTAIRIMLTSRQPIWVGWGPELIYFYNDAYKSIIGGKHPWALGRPVSEVWREIWSDIEPLLNKAMTGDEGIYVEDQLLIMERNGYPEETYYTFSYSPIPDDDGGVGGIICANTDDTQRVIGERQLALLRDLAAKTANCRTAEDVFAQADKALCSNAHDMPFSLFYCLTGDAPKLKMACGMDQEHAAANPYIWPIEQMRRTGAAVIVDDLSAQFTDLPNGAWDKAPTRAVLLPVTLSGEALAGVLVVGLSPYRLYDEAYESFLQLVTGQIGASISSATAFEAETRRAEALAELDRAKTAFFSNISHEFRTPLTLLLGPIEDALADHQTIPDNRIRMDVAHRNALRLLKLVNTLLDFARIEAGRAEAAFVPTDLGAFTADLASTFRSAMDKADLTFRIACETLPELAYIDRDMWEKVVLNLISNAFKYTLKGEVTVSLRHTDHQAELTVADTGVGICPQELPNVFKRFHRVAGTGGRTYEGSGIGLSLVQELVALHGGRVEVDSELGVGSAFRVILPLGRNHLPGAQVRDDRGGRSVAAIGAEAYVEEALRWLPGDVPALSPPSHGASTLLPTEAADHDHATAGARIVLADDNADMRDYVQRLLSAHYEVEAVADGEAAWAAILRKAPDLVLTDVMMPRLDGFGLLARLRTFEATHKIPVVMLSARAGEEARVEGLEAGVDEYLTKPFSARELMARVRSQLQMAALRQEGEARVTRVLESLDDGVQVLGADWRFTYMNAAARAALSAQGIDPDTRIGQHYWDDVFPDARGTELERNLRKVMTGRVSVAFENFYEPWQKWFAVRAFPVEEGGISIYFQEITERKHAEAALRESEERWRGLTEAMPQLVWATSANGGVAYMNRHWQSYTGLPLEQLMGEGWVEVLHPDDRDRTVQHWADAVAGRAAYDIEYRLRRFDGAYRWFKTRGVSVRDDDGQVRIWYGTCTDIQDSVVAREQAESANRAKSEFLANMSHEIRTPLNAIVGLTNIMLHYRTQPEKHEKYLLTMKDSAEALMDLINDVLDFAKLEADKVELDYGPCDLKQVLEDSLSIISVKAQEKGLEQALDYDFDPDMRFYADGLRIRQVVTNLLSNAVKFTAHGEIRISASGAVRPDGLVNVRIGVKDTGVGIPRDKAEHIFDKFTQADSSITRKFGGTGLGLAISRKLCEAMDGRIWVISDTDQGAEFFVEISLKPMAGTAAVLTPAEAADDVPAGGQARILLVEDYAPNTLVATTLLETLGYRYDTALNGEEAVRKWQDGRYDVILMDVQMPDIDGFEATRRIRLRQAEDSREHTPIIAMTAHALHGDKEKCLEAGMDDYISKPFNPQELKAKLSKLLNVASA</sequence>
<comment type="caution">
    <text evidence="12">The sequence shown here is derived from an EMBL/GenBank/DDBJ whole genome shotgun (WGS) entry which is preliminary data.</text>
</comment>
<accession>A0A918QFI0</accession>
<dbReference type="SUPFAM" id="SSF47384">
    <property type="entry name" value="Homodimeric domain of signal transducing histidine kinase"/>
    <property type="match status" value="2"/>
</dbReference>
<dbReference type="InterPro" id="IPR001789">
    <property type="entry name" value="Sig_transdc_resp-reg_receiver"/>
</dbReference>
<evidence type="ECO:0000259" key="9">
    <source>
        <dbReference type="PROSITE" id="PS50110"/>
    </source>
</evidence>
<dbReference type="EMBL" id="BMZB01000010">
    <property type="protein sequence ID" value="GGZ46039.1"/>
    <property type="molecule type" value="Genomic_DNA"/>
</dbReference>
<dbReference type="PROSITE" id="PS50109">
    <property type="entry name" value="HIS_KIN"/>
    <property type="match status" value="2"/>
</dbReference>
<name>A0A918QFI0_9CAUL</name>
<organism evidence="12 13">
    <name type="scientific">Asticcacaulis endophyticus</name>
    <dbReference type="NCBI Taxonomy" id="1395890"/>
    <lineage>
        <taxon>Bacteria</taxon>
        <taxon>Pseudomonadati</taxon>
        <taxon>Pseudomonadota</taxon>
        <taxon>Alphaproteobacteria</taxon>
        <taxon>Caulobacterales</taxon>
        <taxon>Caulobacteraceae</taxon>
        <taxon>Asticcacaulis</taxon>
    </lineage>
</organism>
<dbReference type="Pfam" id="PF00072">
    <property type="entry name" value="Response_reg"/>
    <property type="match status" value="2"/>
</dbReference>
<dbReference type="SUPFAM" id="SSF52172">
    <property type="entry name" value="CheY-like"/>
    <property type="match status" value="2"/>
</dbReference>
<reference evidence="12" key="1">
    <citation type="journal article" date="2014" name="Int. J. Syst. Evol. Microbiol.">
        <title>Complete genome sequence of Corynebacterium casei LMG S-19264T (=DSM 44701T), isolated from a smear-ripened cheese.</title>
        <authorList>
            <consortium name="US DOE Joint Genome Institute (JGI-PGF)"/>
            <person name="Walter F."/>
            <person name="Albersmeier A."/>
            <person name="Kalinowski J."/>
            <person name="Ruckert C."/>
        </authorList>
    </citation>
    <scope>NUCLEOTIDE SEQUENCE</scope>
    <source>
        <strain evidence="12">KCTC 32296</strain>
    </source>
</reference>
<dbReference type="PRINTS" id="PR00344">
    <property type="entry name" value="BCTRLSENSOR"/>
</dbReference>
<dbReference type="SUPFAM" id="SSF55785">
    <property type="entry name" value="PYP-like sensor domain (PAS domain)"/>
    <property type="match status" value="3"/>
</dbReference>
<evidence type="ECO:0000259" key="8">
    <source>
        <dbReference type="PROSITE" id="PS50109"/>
    </source>
</evidence>
<dbReference type="InterPro" id="IPR013655">
    <property type="entry name" value="PAS_fold_3"/>
</dbReference>
<evidence type="ECO:0000313" key="13">
    <source>
        <dbReference type="Proteomes" id="UP000662572"/>
    </source>
</evidence>
<dbReference type="Pfam" id="PF02518">
    <property type="entry name" value="HATPase_c"/>
    <property type="match status" value="2"/>
</dbReference>
<feature type="domain" description="Response regulatory" evidence="9">
    <location>
        <begin position="1261"/>
        <end position="1380"/>
    </location>
</feature>
<dbReference type="GO" id="GO:0000155">
    <property type="term" value="F:phosphorelay sensor kinase activity"/>
    <property type="evidence" value="ECO:0007669"/>
    <property type="project" value="InterPro"/>
</dbReference>
<dbReference type="Gene3D" id="3.30.565.10">
    <property type="entry name" value="Histidine kinase-like ATPase, C-terminal domain"/>
    <property type="match status" value="2"/>
</dbReference>
<evidence type="ECO:0000256" key="3">
    <source>
        <dbReference type="ARBA" id="ARBA00022553"/>
    </source>
</evidence>
<dbReference type="GO" id="GO:0009927">
    <property type="term" value="F:histidine phosphotransfer kinase activity"/>
    <property type="evidence" value="ECO:0007669"/>
    <property type="project" value="TreeGrafter"/>
</dbReference>
<dbReference type="InterPro" id="IPR035965">
    <property type="entry name" value="PAS-like_dom_sf"/>
</dbReference>
<evidence type="ECO:0000259" key="10">
    <source>
        <dbReference type="PROSITE" id="PS50112"/>
    </source>
</evidence>
<dbReference type="InterPro" id="IPR036890">
    <property type="entry name" value="HATPase_C_sf"/>
</dbReference>
<gene>
    <name evidence="12" type="ORF">GCM10011273_35860</name>
</gene>
<dbReference type="Pfam" id="PF13185">
    <property type="entry name" value="GAF_2"/>
    <property type="match status" value="1"/>
</dbReference>
<dbReference type="Pfam" id="PF08448">
    <property type="entry name" value="PAS_4"/>
    <property type="match status" value="2"/>
</dbReference>
<keyword evidence="5" id="KW-0418">Kinase</keyword>
<dbReference type="SMART" id="SM00388">
    <property type="entry name" value="HisKA"/>
    <property type="match status" value="2"/>
</dbReference>
<dbReference type="CDD" id="cd17574">
    <property type="entry name" value="REC_OmpR"/>
    <property type="match status" value="1"/>
</dbReference>
<feature type="domain" description="Histidine kinase" evidence="8">
    <location>
        <begin position="1015"/>
        <end position="1237"/>
    </location>
</feature>
<dbReference type="FunFam" id="3.30.565.10:FF:000010">
    <property type="entry name" value="Sensor histidine kinase RcsC"/>
    <property type="match status" value="1"/>
</dbReference>
<dbReference type="SMART" id="SM00387">
    <property type="entry name" value="HATPase_c"/>
    <property type="match status" value="2"/>
</dbReference>
<dbReference type="InterPro" id="IPR003661">
    <property type="entry name" value="HisK_dim/P_dom"/>
</dbReference>
<feature type="domain" description="PAC" evidence="11">
    <location>
        <begin position="952"/>
        <end position="1004"/>
    </location>
</feature>
<dbReference type="SMART" id="SM00448">
    <property type="entry name" value="REC"/>
    <property type="match status" value="2"/>
</dbReference>
<dbReference type="EC" id="2.7.13.3" evidence="2"/>
<dbReference type="InterPro" id="IPR036097">
    <property type="entry name" value="HisK_dim/P_sf"/>
</dbReference>
<dbReference type="InterPro" id="IPR011006">
    <property type="entry name" value="CheY-like_superfamily"/>
</dbReference>
<feature type="domain" description="PAS" evidence="10">
    <location>
        <begin position="879"/>
        <end position="949"/>
    </location>
</feature>
<dbReference type="InterPro" id="IPR029016">
    <property type="entry name" value="GAF-like_dom_sf"/>
</dbReference>
<dbReference type="Gene3D" id="3.30.450.40">
    <property type="match status" value="1"/>
</dbReference>
<dbReference type="CDD" id="cd16922">
    <property type="entry name" value="HATPase_EvgS-ArcB-TorS-like"/>
    <property type="match status" value="1"/>
</dbReference>
<evidence type="ECO:0000313" key="12">
    <source>
        <dbReference type="EMBL" id="GGZ46039.1"/>
    </source>
</evidence>
<keyword evidence="3 7" id="KW-0597">Phosphoprotein</keyword>
<comment type="catalytic activity">
    <reaction evidence="1">
        <text>ATP + protein L-histidine = ADP + protein N-phospho-L-histidine.</text>
        <dbReference type="EC" id="2.7.13.3"/>
    </reaction>
</comment>
<dbReference type="InterPro" id="IPR013656">
    <property type="entry name" value="PAS_4"/>
</dbReference>
<evidence type="ECO:0000256" key="1">
    <source>
        <dbReference type="ARBA" id="ARBA00000085"/>
    </source>
</evidence>
<dbReference type="SUPFAM" id="SSF55781">
    <property type="entry name" value="GAF domain-like"/>
    <property type="match status" value="1"/>
</dbReference>
<dbReference type="PROSITE" id="PS50110">
    <property type="entry name" value="RESPONSE_REGULATORY"/>
    <property type="match status" value="2"/>
</dbReference>
<dbReference type="InterPro" id="IPR000014">
    <property type="entry name" value="PAS"/>
</dbReference>
<dbReference type="CDD" id="cd00130">
    <property type="entry name" value="PAS"/>
    <property type="match status" value="1"/>
</dbReference>
<dbReference type="SMART" id="SM00091">
    <property type="entry name" value="PAS"/>
    <property type="match status" value="2"/>
</dbReference>
<keyword evidence="6" id="KW-0902">Two-component regulatory system</keyword>
<evidence type="ECO:0000256" key="2">
    <source>
        <dbReference type="ARBA" id="ARBA00012438"/>
    </source>
</evidence>
<dbReference type="FunFam" id="3.30.565.10:FF:000006">
    <property type="entry name" value="Sensor histidine kinase WalK"/>
    <property type="match status" value="1"/>
</dbReference>
<dbReference type="PANTHER" id="PTHR43047:SF72">
    <property type="entry name" value="OSMOSENSING HISTIDINE PROTEIN KINASE SLN1"/>
    <property type="match status" value="1"/>
</dbReference>
<dbReference type="GO" id="GO:0005886">
    <property type="term" value="C:plasma membrane"/>
    <property type="evidence" value="ECO:0007669"/>
    <property type="project" value="TreeGrafter"/>
</dbReference>
<dbReference type="FunFam" id="1.10.287.130:FF:000045">
    <property type="entry name" value="Two-component system sensor histidine kinase/response regulator"/>
    <property type="match status" value="1"/>
</dbReference>
<dbReference type="InterPro" id="IPR003594">
    <property type="entry name" value="HATPase_dom"/>
</dbReference>
<dbReference type="CDD" id="cd17546">
    <property type="entry name" value="REC_hyHK_CKI1_RcsC-like"/>
    <property type="match status" value="1"/>
</dbReference>